<evidence type="ECO:0008006" key="4">
    <source>
        <dbReference type="Google" id="ProtNLM"/>
    </source>
</evidence>
<dbReference type="Proteomes" id="UP000002051">
    <property type="component" value="Chromosome 8"/>
</dbReference>
<dbReference type="EnsemblPlants" id="KEH18495">
    <property type="protein sequence ID" value="KEH18495"/>
    <property type="gene ID" value="MTR_8g021340"/>
</dbReference>
<gene>
    <name evidence="1" type="ordered locus">MTR_8g021340</name>
</gene>
<reference evidence="1 3" key="2">
    <citation type="journal article" date="2014" name="BMC Genomics">
        <title>An improved genome release (version Mt4.0) for the model legume Medicago truncatula.</title>
        <authorList>
            <person name="Tang H."/>
            <person name="Krishnakumar V."/>
            <person name="Bidwell S."/>
            <person name="Rosen B."/>
            <person name="Chan A."/>
            <person name="Zhou S."/>
            <person name="Gentzbittel L."/>
            <person name="Childs K.L."/>
            <person name="Yandell M."/>
            <person name="Gundlach H."/>
            <person name="Mayer K.F."/>
            <person name="Schwartz D.C."/>
            <person name="Town C.D."/>
        </authorList>
    </citation>
    <scope>GENOME REANNOTATION</scope>
    <source>
        <strain evidence="1">A17</strain>
        <strain evidence="2 3">cv. Jemalong A17</strain>
    </source>
</reference>
<proteinExistence type="predicted"/>
<sequence length="132" mass="14421">MSTIVGATSAKAKSKVALGAKNAKDPILMRLFCILISYGAKITTFEKIGGQKIPTRRNLVRRDVPLLEGALGCVLFSAPYESSAHLFLSCPSVFPVWYQVSRWLGWEFVTPRGLAQQFQDFTGLGVGGRELA</sequence>
<organism evidence="1 3">
    <name type="scientific">Medicago truncatula</name>
    <name type="common">Barrel medic</name>
    <name type="synonym">Medicago tribuloides</name>
    <dbReference type="NCBI Taxonomy" id="3880"/>
    <lineage>
        <taxon>Eukaryota</taxon>
        <taxon>Viridiplantae</taxon>
        <taxon>Streptophyta</taxon>
        <taxon>Embryophyta</taxon>
        <taxon>Tracheophyta</taxon>
        <taxon>Spermatophyta</taxon>
        <taxon>Magnoliopsida</taxon>
        <taxon>eudicotyledons</taxon>
        <taxon>Gunneridae</taxon>
        <taxon>Pentapetalae</taxon>
        <taxon>rosids</taxon>
        <taxon>fabids</taxon>
        <taxon>Fabales</taxon>
        <taxon>Fabaceae</taxon>
        <taxon>Papilionoideae</taxon>
        <taxon>50 kb inversion clade</taxon>
        <taxon>NPAAA clade</taxon>
        <taxon>Hologalegina</taxon>
        <taxon>IRL clade</taxon>
        <taxon>Trifolieae</taxon>
        <taxon>Medicago</taxon>
    </lineage>
</organism>
<evidence type="ECO:0000313" key="2">
    <source>
        <dbReference type="EnsemblPlants" id="KEH18495"/>
    </source>
</evidence>
<evidence type="ECO:0000313" key="1">
    <source>
        <dbReference type="EMBL" id="KEH18495.1"/>
    </source>
</evidence>
<dbReference type="AlphaFoldDB" id="A0A072TY71"/>
<reference evidence="1 3" key="1">
    <citation type="journal article" date="2011" name="Nature">
        <title>The Medicago genome provides insight into the evolution of rhizobial symbioses.</title>
        <authorList>
            <person name="Young N.D."/>
            <person name="Debelle F."/>
            <person name="Oldroyd G.E."/>
            <person name="Geurts R."/>
            <person name="Cannon S.B."/>
            <person name="Udvardi M.K."/>
            <person name="Benedito V.A."/>
            <person name="Mayer K.F."/>
            <person name="Gouzy J."/>
            <person name="Schoof H."/>
            <person name="Van de Peer Y."/>
            <person name="Proost S."/>
            <person name="Cook D.R."/>
            <person name="Meyers B.C."/>
            <person name="Spannagl M."/>
            <person name="Cheung F."/>
            <person name="De Mita S."/>
            <person name="Krishnakumar V."/>
            <person name="Gundlach H."/>
            <person name="Zhou S."/>
            <person name="Mudge J."/>
            <person name="Bharti A.K."/>
            <person name="Murray J.D."/>
            <person name="Naoumkina M.A."/>
            <person name="Rosen B."/>
            <person name="Silverstein K.A."/>
            <person name="Tang H."/>
            <person name="Rombauts S."/>
            <person name="Zhao P.X."/>
            <person name="Zhou P."/>
            <person name="Barbe V."/>
            <person name="Bardou P."/>
            <person name="Bechner M."/>
            <person name="Bellec A."/>
            <person name="Berger A."/>
            <person name="Berges H."/>
            <person name="Bidwell S."/>
            <person name="Bisseling T."/>
            <person name="Choisne N."/>
            <person name="Couloux A."/>
            <person name="Denny R."/>
            <person name="Deshpande S."/>
            <person name="Dai X."/>
            <person name="Doyle J.J."/>
            <person name="Dudez A.M."/>
            <person name="Farmer A.D."/>
            <person name="Fouteau S."/>
            <person name="Franken C."/>
            <person name="Gibelin C."/>
            <person name="Gish J."/>
            <person name="Goldstein S."/>
            <person name="Gonzalez A.J."/>
            <person name="Green P.J."/>
            <person name="Hallab A."/>
            <person name="Hartog M."/>
            <person name="Hua A."/>
            <person name="Humphray S.J."/>
            <person name="Jeong D.H."/>
            <person name="Jing Y."/>
            <person name="Jocker A."/>
            <person name="Kenton S.M."/>
            <person name="Kim D.J."/>
            <person name="Klee K."/>
            <person name="Lai H."/>
            <person name="Lang C."/>
            <person name="Lin S."/>
            <person name="Macmil S.L."/>
            <person name="Magdelenat G."/>
            <person name="Matthews L."/>
            <person name="McCorrison J."/>
            <person name="Monaghan E.L."/>
            <person name="Mun J.H."/>
            <person name="Najar F.Z."/>
            <person name="Nicholson C."/>
            <person name="Noirot C."/>
            <person name="O'Bleness M."/>
            <person name="Paule C.R."/>
            <person name="Poulain J."/>
            <person name="Prion F."/>
            <person name="Qin B."/>
            <person name="Qu C."/>
            <person name="Retzel E.F."/>
            <person name="Riddle C."/>
            <person name="Sallet E."/>
            <person name="Samain S."/>
            <person name="Samson N."/>
            <person name="Sanders I."/>
            <person name="Saurat O."/>
            <person name="Scarpelli C."/>
            <person name="Schiex T."/>
            <person name="Segurens B."/>
            <person name="Severin A.J."/>
            <person name="Sherrier D.J."/>
            <person name="Shi R."/>
            <person name="Sims S."/>
            <person name="Singer S.R."/>
            <person name="Sinharoy S."/>
            <person name="Sterck L."/>
            <person name="Viollet A."/>
            <person name="Wang B.B."/>
            <person name="Wang K."/>
            <person name="Wang M."/>
            <person name="Wang X."/>
            <person name="Warfsmann J."/>
            <person name="Weissenbach J."/>
            <person name="White D.D."/>
            <person name="White J.D."/>
            <person name="Wiley G.B."/>
            <person name="Wincker P."/>
            <person name="Xing Y."/>
            <person name="Yang L."/>
            <person name="Yao Z."/>
            <person name="Ying F."/>
            <person name="Zhai J."/>
            <person name="Zhou L."/>
            <person name="Zuber A."/>
            <person name="Denarie J."/>
            <person name="Dixon R.A."/>
            <person name="May G.D."/>
            <person name="Schwartz D.C."/>
            <person name="Rogers J."/>
            <person name="Quetier F."/>
            <person name="Town C.D."/>
            <person name="Roe B.A."/>
        </authorList>
    </citation>
    <scope>NUCLEOTIDE SEQUENCE [LARGE SCALE GENOMIC DNA]</scope>
    <source>
        <strain evidence="1">A17</strain>
        <strain evidence="2 3">cv. Jemalong A17</strain>
    </source>
</reference>
<protein>
    <recommendedName>
        <fullName evidence="4">Reverse transcriptase zinc-binding domain-containing protein</fullName>
    </recommendedName>
</protein>
<name>A0A072TY71_MEDTR</name>
<reference evidence="2" key="3">
    <citation type="submission" date="2015-04" db="UniProtKB">
        <authorList>
            <consortium name="EnsemblPlants"/>
        </authorList>
    </citation>
    <scope>IDENTIFICATION</scope>
    <source>
        <strain evidence="2">cv. Jemalong A17</strain>
    </source>
</reference>
<evidence type="ECO:0000313" key="3">
    <source>
        <dbReference type="Proteomes" id="UP000002051"/>
    </source>
</evidence>
<keyword evidence="3" id="KW-1185">Reference proteome</keyword>
<dbReference type="EMBL" id="CM001224">
    <property type="protein sequence ID" value="KEH18495.1"/>
    <property type="molecule type" value="Genomic_DNA"/>
</dbReference>
<accession>A0A072TY71</accession>
<dbReference type="HOGENOM" id="CLU_1920242_0_0_1"/>